<evidence type="ECO:0000313" key="2">
    <source>
        <dbReference type="EMBL" id="VUG20216.1"/>
    </source>
</evidence>
<dbReference type="EMBL" id="CABFWN010000006">
    <property type="protein sequence ID" value="VUG20216.1"/>
    <property type="molecule type" value="Genomic_DNA"/>
</dbReference>
<accession>A0A7D9D1A7</accession>
<name>A0A7D9D1A7_DEKBR</name>
<proteinExistence type="predicted"/>
<gene>
    <name evidence="2" type="ORF">DEBR0S6_10572G</name>
</gene>
<keyword evidence="3" id="KW-1185">Reference proteome</keyword>
<dbReference type="AlphaFoldDB" id="A0A7D9D1A7"/>
<dbReference type="Proteomes" id="UP000478008">
    <property type="component" value="Unassembled WGS sequence"/>
</dbReference>
<protein>
    <submittedName>
        <fullName evidence="2">DEBR0S6_10572g1_1</fullName>
    </submittedName>
</protein>
<evidence type="ECO:0000313" key="3">
    <source>
        <dbReference type="Proteomes" id="UP000478008"/>
    </source>
</evidence>
<sequence length="460" mass="52743">MQPFTSYKLCAKCKTKRQAYLTDKDPSTLVKYKTCDSCRKKNKRYKTKRKLRIRLEQDVLRSKKYKHSMKEQQFRYYTYFGDTEFPDNESYGPIIETGADSISMDKLYIPLESPILSLDEFLFRISKNDQEDVRGLHISAIIPKYIISRVPRNVQDCGTATAISDEMKMYREEVKWKLKIHYLNRVFEVLKQAGYTFKTRSTNWKNSKFYSQMLCSCDVGSKKRALSVLFGEKEKDHGTKASLHSSELERRTSFPTFSRHSGSSPELQEQRSKSVSSTIGNQALFSTPLYLCHSRFNYSFDSISGQFHMDFTHLTHSHLEFAIPGKSNLVVRSWIKNLNSSHYQVSDSDSEDMIDPEISSNDNEEEEEEVSESSKGVSSEENTDGVNRLAPACHAGSDLFSCPEYDSVSEGRNYLRQVLVETTGDTVSRSLIKNTKSKPMTPFASALDTLHKSISSRTMD</sequence>
<feature type="region of interest" description="Disordered" evidence="1">
    <location>
        <begin position="344"/>
        <end position="390"/>
    </location>
</feature>
<feature type="compositionally biased region" description="Acidic residues" evidence="1">
    <location>
        <begin position="362"/>
        <end position="371"/>
    </location>
</feature>
<feature type="compositionally biased region" description="Polar residues" evidence="1">
    <location>
        <begin position="253"/>
        <end position="273"/>
    </location>
</feature>
<reference evidence="2 3" key="1">
    <citation type="submission" date="2019-07" db="EMBL/GenBank/DDBJ databases">
        <authorList>
            <person name="Friedrich A."/>
            <person name="Schacherer J."/>
        </authorList>
    </citation>
    <scope>NUCLEOTIDE SEQUENCE [LARGE SCALE GENOMIC DNA]</scope>
</reference>
<evidence type="ECO:0000256" key="1">
    <source>
        <dbReference type="SAM" id="MobiDB-lite"/>
    </source>
</evidence>
<feature type="region of interest" description="Disordered" evidence="1">
    <location>
        <begin position="240"/>
        <end position="273"/>
    </location>
</feature>
<organism evidence="2 3">
    <name type="scientific">Dekkera bruxellensis</name>
    <name type="common">Brettanomyces custersii</name>
    <dbReference type="NCBI Taxonomy" id="5007"/>
    <lineage>
        <taxon>Eukaryota</taxon>
        <taxon>Fungi</taxon>
        <taxon>Dikarya</taxon>
        <taxon>Ascomycota</taxon>
        <taxon>Saccharomycotina</taxon>
        <taxon>Pichiomycetes</taxon>
        <taxon>Pichiales</taxon>
        <taxon>Pichiaceae</taxon>
        <taxon>Brettanomyces</taxon>
    </lineage>
</organism>